<dbReference type="Gene3D" id="3.50.50.60">
    <property type="entry name" value="FAD/NAD(P)-binding domain"/>
    <property type="match status" value="1"/>
</dbReference>
<protein>
    <submittedName>
        <fullName evidence="5">FAD/NAD(P)-binding domain-containing protein</fullName>
    </submittedName>
</protein>
<dbReference type="InterPro" id="IPR002938">
    <property type="entry name" value="FAD-bd"/>
</dbReference>
<accession>A0A6A4IBV2</accession>
<sequence length="454" mass="51003">MNPNPSVFPDIEPPTTNSKKLRVAILGGGIGGLSCAVALKNCTNIEIDLYEQAATITEVGAGVVVWPRTWEILKALGPGIELSALLKEPPTNTPKLAFEMRLSDRKEGFTFRKIFTRGGGFCFHRADLQNALLRHIPDFCRIHLSHRLKHCEEGDDSVKLTFDNDFSADCDIAIGADGIKSVVRQYVSNSGDVLFSGSMAFRGLIPRERLERLYPNHRALDSPIMYNGKSKHIVVYPINGGRLINVVAFVSNPEQEGKIIPELEVHDVTSEEVLKAFTGWEPEAIDLLRTIENPSCWPIRDIRPLQTYTSRRILLLGDAAHAMTPHLGAGAGQAIEDGFVLGRLFDKFMNPCCPRNTDTLLHLVKLYDYTRLPIANHIQKTSRKQGYYNELNMPEFEDVHDEGHELNTQQILALGNALRENWSWWEDCAEYDLEQMLELQRAGVFNNKNVQLAK</sequence>
<evidence type="ECO:0000313" key="6">
    <source>
        <dbReference type="Proteomes" id="UP000799118"/>
    </source>
</evidence>
<dbReference type="SUPFAM" id="SSF51905">
    <property type="entry name" value="FAD/NAD(P)-binding domain"/>
    <property type="match status" value="1"/>
</dbReference>
<evidence type="ECO:0000313" key="5">
    <source>
        <dbReference type="EMBL" id="KAE9406215.1"/>
    </source>
</evidence>
<dbReference type="PRINTS" id="PR00420">
    <property type="entry name" value="RNGMNOXGNASE"/>
</dbReference>
<evidence type="ECO:0000256" key="2">
    <source>
        <dbReference type="ARBA" id="ARBA00022827"/>
    </source>
</evidence>
<dbReference type="PANTHER" id="PTHR46720:SF3">
    <property type="entry name" value="FAD-BINDING DOMAIN-CONTAINING PROTEIN-RELATED"/>
    <property type="match status" value="1"/>
</dbReference>
<keyword evidence="2" id="KW-0274">FAD</keyword>
<dbReference type="GO" id="GO:0016491">
    <property type="term" value="F:oxidoreductase activity"/>
    <property type="evidence" value="ECO:0007669"/>
    <property type="project" value="UniProtKB-KW"/>
</dbReference>
<keyword evidence="6" id="KW-1185">Reference proteome</keyword>
<dbReference type="OrthoDB" id="417877at2759"/>
<dbReference type="GO" id="GO:0044550">
    <property type="term" value="P:secondary metabolite biosynthetic process"/>
    <property type="evidence" value="ECO:0007669"/>
    <property type="project" value="TreeGrafter"/>
</dbReference>
<dbReference type="EMBL" id="ML769403">
    <property type="protein sequence ID" value="KAE9406215.1"/>
    <property type="molecule type" value="Genomic_DNA"/>
</dbReference>
<reference evidence="5" key="1">
    <citation type="journal article" date="2019" name="Environ. Microbiol.">
        <title>Fungal ecological strategies reflected in gene transcription - a case study of two litter decomposers.</title>
        <authorList>
            <person name="Barbi F."/>
            <person name="Kohler A."/>
            <person name="Barry K."/>
            <person name="Baskaran P."/>
            <person name="Daum C."/>
            <person name="Fauchery L."/>
            <person name="Ihrmark K."/>
            <person name="Kuo A."/>
            <person name="LaButti K."/>
            <person name="Lipzen A."/>
            <person name="Morin E."/>
            <person name="Grigoriev I.V."/>
            <person name="Henrissat B."/>
            <person name="Lindahl B."/>
            <person name="Martin F."/>
        </authorList>
    </citation>
    <scope>NUCLEOTIDE SEQUENCE</scope>
    <source>
        <strain evidence="5">JB14</strain>
    </source>
</reference>
<dbReference type="GO" id="GO:0071949">
    <property type="term" value="F:FAD binding"/>
    <property type="evidence" value="ECO:0007669"/>
    <property type="project" value="InterPro"/>
</dbReference>
<organism evidence="5 6">
    <name type="scientific">Gymnopus androsaceus JB14</name>
    <dbReference type="NCBI Taxonomy" id="1447944"/>
    <lineage>
        <taxon>Eukaryota</taxon>
        <taxon>Fungi</taxon>
        <taxon>Dikarya</taxon>
        <taxon>Basidiomycota</taxon>
        <taxon>Agaricomycotina</taxon>
        <taxon>Agaricomycetes</taxon>
        <taxon>Agaricomycetidae</taxon>
        <taxon>Agaricales</taxon>
        <taxon>Marasmiineae</taxon>
        <taxon>Omphalotaceae</taxon>
        <taxon>Gymnopus</taxon>
    </lineage>
</organism>
<keyword evidence="3" id="KW-0560">Oxidoreductase</keyword>
<gene>
    <name evidence="5" type="ORF">BT96DRAFT_972006</name>
</gene>
<evidence type="ECO:0000256" key="3">
    <source>
        <dbReference type="ARBA" id="ARBA00023002"/>
    </source>
</evidence>
<name>A0A6A4IBV2_9AGAR</name>
<evidence type="ECO:0000256" key="1">
    <source>
        <dbReference type="ARBA" id="ARBA00022630"/>
    </source>
</evidence>
<proteinExistence type="predicted"/>
<dbReference type="Proteomes" id="UP000799118">
    <property type="component" value="Unassembled WGS sequence"/>
</dbReference>
<dbReference type="InterPro" id="IPR036188">
    <property type="entry name" value="FAD/NAD-bd_sf"/>
</dbReference>
<dbReference type="PANTHER" id="PTHR46720">
    <property type="entry name" value="HYDROXYLASE, PUTATIVE (AFU_ORTHOLOGUE AFUA_3G01460)-RELATED"/>
    <property type="match status" value="1"/>
</dbReference>
<dbReference type="InterPro" id="IPR051104">
    <property type="entry name" value="FAD_monoxygenase"/>
</dbReference>
<dbReference type="AlphaFoldDB" id="A0A6A4IBV2"/>
<evidence type="ECO:0000259" key="4">
    <source>
        <dbReference type="Pfam" id="PF01494"/>
    </source>
</evidence>
<dbReference type="Pfam" id="PF01494">
    <property type="entry name" value="FAD_binding_3"/>
    <property type="match status" value="1"/>
</dbReference>
<keyword evidence="1" id="KW-0285">Flavoprotein</keyword>
<dbReference type="SUPFAM" id="SSF54373">
    <property type="entry name" value="FAD-linked reductases, C-terminal domain"/>
    <property type="match status" value="1"/>
</dbReference>
<feature type="domain" description="FAD-binding" evidence="4">
    <location>
        <begin position="21"/>
        <end position="346"/>
    </location>
</feature>